<name>A0AAU8B6R9_9CAUD</name>
<protein>
    <submittedName>
        <fullName evidence="1">Uncharacterized protein</fullName>
    </submittedName>
</protein>
<reference evidence="1" key="1">
    <citation type="submission" date="2024-03" db="EMBL/GenBank/DDBJ databases">
        <title>Diverse circular DNA viruses in blood, oral, and fecal samples of captive lemurs.</title>
        <authorList>
            <person name="Paietta E.N."/>
            <person name="Kraberger S."/>
            <person name="Lund M.C."/>
            <person name="Custer J.M."/>
            <person name="Vargas K.M."/>
            <person name="Ehmke E.E."/>
            <person name="Yoder A.D."/>
            <person name="Varsani A."/>
        </authorList>
    </citation>
    <scope>NUCLEOTIDE SEQUENCE</scope>
    <source>
        <strain evidence="1">Duke_28FF_219</strain>
    </source>
</reference>
<sequence length="74" mass="8762">MTAEDFLEFAKWKKAAEHYESKEELSRLQLELMAKKVCWAIERDQKRPGRVKIVDQEHAAELLDLAGDYLERKK</sequence>
<organism evidence="1">
    <name type="scientific">Dulem virus 34</name>
    <dbReference type="NCBI Taxonomy" id="3145752"/>
    <lineage>
        <taxon>Viruses</taxon>
        <taxon>Duplodnaviria</taxon>
        <taxon>Heunggongvirae</taxon>
        <taxon>Uroviricota</taxon>
        <taxon>Caudoviricetes</taxon>
    </lineage>
</organism>
<evidence type="ECO:0000313" key="1">
    <source>
        <dbReference type="EMBL" id="XCD07383.1"/>
    </source>
</evidence>
<dbReference type="EMBL" id="PP511788">
    <property type="protein sequence ID" value="XCD07383.1"/>
    <property type="molecule type" value="Genomic_DNA"/>
</dbReference>
<proteinExistence type="predicted"/>
<accession>A0AAU8B6R9</accession>